<dbReference type="AlphaFoldDB" id="A0A399RE88"/>
<keyword evidence="11 16" id="KW-0472">Membrane</keyword>
<dbReference type="InterPro" id="IPR001505">
    <property type="entry name" value="Copper_CuA"/>
</dbReference>
<proteinExistence type="inferred from homology"/>
<comment type="cofactor">
    <cofactor evidence="15">
        <name>Cu cation</name>
        <dbReference type="ChEBI" id="CHEBI:23378"/>
    </cofactor>
    <text evidence="15">Binds a copper A center.</text>
</comment>
<reference evidence="20 21" key="1">
    <citation type="submission" date="2018-08" db="EMBL/GenBank/DDBJ databases">
        <title>Henriciella mobilis sp. nov., isolated from seawater.</title>
        <authorList>
            <person name="Cheng H."/>
            <person name="Wu Y.-H."/>
            <person name="Xu X.-W."/>
            <person name="Guo L.-L."/>
        </authorList>
    </citation>
    <scope>NUCLEOTIDE SEQUENCE [LARGE SCALE GENOMIC DNA]</scope>
    <source>
        <strain evidence="20 21">CCUG67844</strain>
    </source>
</reference>
<name>A0A399RE88_9PROT</name>
<feature type="transmembrane region" description="Helical" evidence="16">
    <location>
        <begin position="43"/>
        <end position="67"/>
    </location>
</feature>
<dbReference type="GO" id="GO:0005886">
    <property type="term" value="C:plasma membrane"/>
    <property type="evidence" value="ECO:0007669"/>
    <property type="project" value="UniProtKB-SubCell"/>
</dbReference>
<evidence type="ECO:0000256" key="5">
    <source>
        <dbReference type="ARBA" id="ARBA00022692"/>
    </source>
</evidence>
<keyword evidence="8 14" id="KW-0249">Electron transport</keyword>
<evidence type="ECO:0000256" key="10">
    <source>
        <dbReference type="ARBA" id="ARBA00023008"/>
    </source>
</evidence>
<dbReference type="SUPFAM" id="SSF49503">
    <property type="entry name" value="Cupredoxins"/>
    <property type="match status" value="1"/>
</dbReference>
<comment type="caution">
    <text evidence="20">The sequence shown here is derived from an EMBL/GenBank/DDBJ whole genome shotgun (WGS) entry which is preliminary data.</text>
</comment>
<keyword evidence="6 15" id="KW-0479">Metal-binding</keyword>
<dbReference type="InterPro" id="IPR045187">
    <property type="entry name" value="CcO_II"/>
</dbReference>
<dbReference type="OrthoDB" id="9781261at2"/>
<keyword evidence="7" id="KW-1278">Translocase</keyword>
<keyword evidence="9 16" id="KW-1133">Transmembrane helix</keyword>
<evidence type="ECO:0000313" key="20">
    <source>
        <dbReference type="EMBL" id="RIJ28824.1"/>
    </source>
</evidence>
<dbReference type="EC" id="7.1.1.9" evidence="15"/>
<evidence type="ECO:0000256" key="8">
    <source>
        <dbReference type="ARBA" id="ARBA00022982"/>
    </source>
</evidence>
<gene>
    <name evidence="20" type="primary">coxB</name>
    <name evidence="20" type="ORF">D1222_10620</name>
</gene>
<dbReference type="GO" id="GO:0016491">
    <property type="term" value="F:oxidoreductase activity"/>
    <property type="evidence" value="ECO:0007669"/>
    <property type="project" value="UniProtKB-KW"/>
</dbReference>
<dbReference type="PROSITE" id="PS50857">
    <property type="entry name" value="COX2_CUA"/>
    <property type="match status" value="1"/>
</dbReference>
<dbReference type="GO" id="GO:0042773">
    <property type="term" value="P:ATP synthesis coupled electron transport"/>
    <property type="evidence" value="ECO:0007669"/>
    <property type="project" value="TreeGrafter"/>
</dbReference>
<comment type="catalytic activity">
    <reaction evidence="13 15">
        <text>4 Fe(II)-[cytochrome c] + O2 + 8 H(+)(in) = 4 Fe(III)-[cytochrome c] + 2 H2O + 4 H(+)(out)</text>
        <dbReference type="Rhea" id="RHEA:11436"/>
        <dbReference type="Rhea" id="RHEA-COMP:10350"/>
        <dbReference type="Rhea" id="RHEA-COMP:14399"/>
        <dbReference type="ChEBI" id="CHEBI:15377"/>
        <dbReference type="ChEBI" id="CHEBI:15378"/>
        <dbReference type="ChEBI" id="CHEBI:15379"/>
        <dbReference type="ChEBI" id="CHEBI:29033"/>
        <dbReference type="ChEBI" id="CHEBI:29034"/>
        <dbReference type="EC" id="7.1.1.9"/>
    </reaction>
</comment>
<evidence type="ECO:0000256" key="11">
    <source>
        <dbReference type="ARBA" id="ARBA00023136"/>
    </source>
</evidence>
<evidence type="ECO:0000256" key="3">
    <source>
        <dbReference type="ARBA" id="ARBA00022448"/>
    </source>
</evidence>
<keyword evidence="5 14" id="KW-0812">Transmembrane</keyword>
<dbReference type="GO" id="GO:0005507">
    <property type="term" value="F:copper ion binding"/>
    <property type="evidence" value="ECO:0007669"/>
    <property type="project" value="InterPro"/>
</dbReference>
<dbReference type="GO" id="GO:0004129">
    <property type="term" value="F:cytochrome-c oxidase activity"/>
    <property type="evidence" value="ECO:0007669"/>
    <property type="project" value="UniProtKB-EC"/>
</dbReference>
<sequence>MRFLVALLSILPFSAAAFAAVPEEGGINLQTAATRIMERLHWFHNYLLVIITLITLFVLALIVWVCVKYNKRANPVARKFSHNTPIEIVWTVVPVLILVAIAGPSFSNLFYQENQPDLEAIATAEGDNPNIYPDAAAQGWITVKAQGNQWNWTYSFPDELDDGGYPVEFVSNPLQRGLSSDNLDEALGPRNLAVDYPLVLPVNRYVRYQTAASDVIHSWTVPAFGVKTDAVPGRLNEGWFLVEEEGTYYGQCSELCGKDHAYMPIEVRVVDQATYDSWISTLRSGDFEGAFGALDQAQVASNSDRADAETRLARAE</sequence>
<evidence type="ECO:0000256" key="2">
    <source>
        <dbReference type="ARBA" id="ARBA00007866"/>
    </source>
</evidence>
<dbReference type="PRINTS" id="PR01166">
    <property type="entry name" value="CYCOXIDASEII"/>
</dbReference>
<comment type="similarity">
    <text evidence="2 14">Belongs to the cytochrome c oxidase subunit 2 family.</text>
</comment>
<dbReference type="EMBL" id="QWGA01000007">
    <property type="protein sequence ID" value="RIJ28824.1"/>
    <property type="molecule type" value="Genomic_DNA"/>
</dbReference>
<dbReference type="PANTHER" id="PTHR22888">
    <property type="entry name" value="CYTOCHROME C OXIDASE, SUBUNIT II"/>
    <property type="match status" value="1"/>
</dbReference>
<keyword evidence="3 14" id="KW-0813">Transport</keyword>
<keyword evidence="20" id="KW-0560">Oxidoreductase</keyword>
<evidence type="ECO:0000259" key="19">
    <source>
        <dbReference type="PROSITE" id="PS50999"/>
    </source>
</evidence>
<dbReference type="Pfam" id="PF02790">
    <property type="entry name" value="COX2_TM"/>
    <property type="match status" value="1"/>
</dbReference>
<keyword evidence="10 15" id="KW-0186">Copper</keyword>
<evidence type="ECO:0000256" key="15">
    <source>
        <dbReference type="RuleBase" id="RU004024"/>
    </source>
</evidence>
<dbReference type="InterPro" id="IPR002429">
    <property type="entry name" value="CcO_II-like_C"/>
</dbReference>
<evidence type="ECO:0000256" key="7">
    <source>
        <dbReference type="ARBA" id="ARBA00022967"/>
    </source>
</evidence>
<dbReference type="NCBIfam" id="TIGR02866">
    <property type="entry name" value="CoxB"/>
    <property type="match status" value="1"/>
</dbReference>
<dbReference type="PANTHER" id="PTHR22888:SF9">
    <property type="entry name" value="CYTOCHROME C OXIDASE SUBUNIT 2"/>
    <property type="match status" value="1"/>
</dbReference>
<dbReference type="Gene3D" id="1.10.287.90">
    <property type="match status" value="1"/>
</dbReference>
<keyword evidence="17" id="KW-0732">Signal</keyword>
<evidence type="ECO:0000259" key="18">
    <source>
        <dbReference type="PROSITE" id="PS50857"/>
    </source>
</evidence>
<dbReference type="InterPro" id="IPR011759">
    <property type="entry name" value="Cyt_c_oxidase_su2_TM_dom"/>
</dbReference>
<feature type="signal peptide" evidence="17">
    <location>
        <begin position="1"/>
        <end position="19"/>
    </location>
</feature>
<dbReference type="Gene3D" id="2.60.40.420">
    <property type="entry name" value="Cupredoxins - blue copper proteins"/>
    <property type="match status" value="1"/>
</dbReference>
<evidence type="ECO:0000256" key="4">
    <source>
        <dbReference type="ARBA" id="ARBA00022660"/>
    </source>
</evidence>
<feature type="domain" description="Cytochrome oxidase subunit II transmembrane region profile" evidence="19">
    <location>
        <begin position="21"/>
        <end position="116"/>
    </location>
</feature>
<evidence type="ECO:0000256" key="13">
    <source>
        <dbReference type="ARBA" id="ARBA00047816"/>
    </source>
</evidence>
<evidence type="ECO:0000256" key="1">
    <source>
        <dbReference type="ARBA" id="ARBA00004141"/>
    </source>
</evidence>
<dbReference type="PROSITE" id="PS00078">
    <property type="entry name" value="COX2"/>
    <property type="match status" value="1"/>
</dbReference>
<evidence type="ECO:0000256" key="16">
    <source>
        <dbReference type="SAM" id="Phobius"/>
    </source>
</evidence>
<dbReference type="RefSeq" id="WP_119454246.1">
    <property type="nucleotide sequence ID" value="NZ_QWGA01000007.1"/>
</dbReference>
<feature type="transmembrane region" description="Helical" evidence="16">
    <location>
        <begin position="88"/>
        <end position="111"/>
    </location>
</feature>
<comment type="function">
    <text evidence="12 15">Subunits I and II form the functional core of the enzyme complex. Electrons originating in cytochrome c are transferred via heme a and Cu(A) to the binuclear center formed by heme a3 and Cu(B).</text>
</comment>
<dbReference type="InterPro" id="IPR036257">
    <property type="entry name" value="Cyt_c_oxidase_su2_TM_sf"/>
</dbReference>
<feature type="chain" id="PRO_5017301670" description="Cytochrome c oxidase subunit 2" evidence="17">
    <location>
        <begin position="20"/>
        <end position="316"/>
    </location>
</feature>
<keyword evidence="4 14" id="KW-0679">Respiratory chain</keyword>
<organism evidence="20 21">
    <name type="scientific">Henriciella algicola</name>
    <dbReference type="NCBI Taxonomy" id="1608422"/>
    <lineage>
        <taxon>Bacteria</taxon>
        <taxon>Pseudomonadati</taxon>
        <taxon>Pseudomonadota</taxon>
        <taxon>Alphaproteobacteria</taxon>
        <taxon>Hyphomonadales</taxon>
        <taxon>Hyphomonadaceae</taxon>
        <taxon>Henriciella</taxon>
    </lineage>
</organism>
<dbReference type="PROSITE" id="PS50999">
    <property type="entry name" value="COX2_TM"/>
    <property type="match status" value="1"/>
</dbReference>
<dbReference type="InterPro" id="IPR014222">
    <property type="entry name" value="Cyt_c_oxidase_su2"/>
</dbReference>
<evidence type="ECO:0000256" key="12">
    <source>
        <dbReference type="ARBA" id="ARBA00024688"/>
    </source>
</evidence>
<evidence type="ECO:0000256" key="17">
    <source>
        <dbReference type="SAM" id="SignalP"/>
    </source>
</evidence>
<evidence type="ECO:0000256" key="9">
    <source>
        <dbReference type="ARBA" id="ARBA00022989"/>
    </source>
</evidence>
<dbReference type="Pfam" id="PF00116">
    <property type="entry name" value="COX2"/>
    <property type="match status" value="1"/>
</dbReference>
<accession>A0A399RE88</accession>
<evidence type="ECO:0000313" key="21">
    <source>
        <dbReference type="Proteomes" id="UP000265845"/>
    </source>
</evidence>
<dbReference type="InterPro" id="IPR008972">
    <property type="entry name" value="Cupredoxin"/>
</dbReference>
<comment type="subcellular location">
    <subcellularLocation>
        <location evidence="14">Cell membrane</location>
        <topology evidence="14">Multi-pass membrane protein</topology>
    </subcellularLocation>
    <subcellularLocation>
        <location evidence="1">Membrane</location>
        <topology evidence="1">Multi-pass membrane protein</topology>
    </subcellularLocation>
</comment>
<evidence type="ECO:0000256" key="14">
    <source>
        <dbReference type="RuleBase" id="RU000456"/>
    </source>
</evidence>
<dbReference type="Proteomes" id="UP000265845">
    <property type="component" value="Unassembled WGS sequence"/>
</dbReference>
<dbReference type="SUPFAM" id="SSF81464">
    <property type="entry name" value="Cytochrome c oxidase subunit II-like, transmembrane region"/>
    <property type="match status" value="1"/>
</dbReference>
<keyword evidence="21" id="KW-1185">Reference proteome</keyword>
<protein>
    <recommendedName>
        <fullName evidence="15">Cytochrome c oxidase subunit 2</fullName>
        <ecNumber evidence="15">7.1.1.9</ecNumber>
    </recommendedName>
</protein>
<feature type="domain" description="Cytochrome oxidase subunit II copper A binding" evidence="18">
    <location>
        <begin position="138"/>
        <end position="281"/>
    </location>
</feature>
<evidence type="ECO:0000256" key="6">
    <source>
        <dbReference type="ARBA" id="ARBA00022723"/>
    </source>
</evidence>